<evidence type="ECO:0000313" key="1">
    <source>
        <dbReference type="EMBL" id="GAL05745.1"/>
    </source>
</evidence>
<reference evidence="1 2" key="1">
    <citation type="journal article" date="2014" name="Genome Announc.">
        <title>Draft Genome Sequences of Two Vibrionaceae Species, Vibrio ponticus C121 and Photobacterium aphoticum C119, Isolated as Coral Reef Microbiota.</title>
        <authorList>
            <person name="Al-saari N."/>
            <person name="Meirelles P.M."/>
            <person name="Mino S."/>
            <person name="Suda W."/>
            <person name="Oshima K."/>
            <person name="Hattori M."/>
            <person name="Ohkuma M."/>
            <person name="Thompson F.L."/>
            <person name="Gomez-Gil B."/>
            <person name="Sawabe T."/>
            <person name="Sawabe T."/>
        </authorList>
    </citation>
    <scope>NUCLEOTIDE SEQUENCE [LARGE SCALE GENOMIC DNA]</scope>
    <source>
        <strain evidence="1 2">JCM 19237</strain>
    </source>
</reference>
<sequence length="37" mass="4353">MSMDADGRQGKSNWEKAMYRTLRRMANSGVRGWVYWG</sequence>
<gene>
    <name evidence="1" type="ORF">JCM19237_4818</name>
</gene>
<name>A0A090QRC6_9GAMM</name>
<proteinExistence type="predicted"/>
<protein>
    <submittedName>
        <fullName evidence="1">Uncharacterized protein</fullName>
    </submittedName>
</protein>
<dbReference type="Proteomes" id="UP000029227">
    <property type="component" value="Unassembled WGS sequence"/>
</dbReference>
<evidence type="ECO:0000313" key="2">
    <source>
        <dbReference type="Proteomes" id="UP000029227"/>
    </source>
</evidence>
<organism evidence="1 2">
    <name type="scientific">Photobacterium aphoticum</name>
    <dbReference type="NCBI Taxonomy" id="754436"/>
    <lineage>
        <taxon>Bacteria</taxon>
        <taxon>Pseudomonadati</taxon>
        <taxon>Pseudomonadota</taxon>
        <taxon>Gammaproteobacteria</taxon>
        <taxon>Vibrionales</taxon>
        <taxon>Vibrionaceae</taxon>
        <taxon>Photobacterium</taxon>
    </lineage>
</organism>
<comment type="caution">
    <text evidence="1">The sequence shown here is derived from an EMBL/GenBank/DDBJ whole genome shotgun (WGS) entry which is preliminary data.</text>
</comment>
<dbReference type="EMBL" id="BBMN01000008">
    <property type="protein sequence ID" value="GAL05745.1"/>
    <property type="molecule type" value="Genomic_DNA"/>
</dbReference>
<accession>A0A090QRC6</accession>
<dbReference type="AlphaFoldDB" id="A0A090QRC6"/>